<evidence type="ECO:0000313" key="5">
    <source>
        <dbReference type="Proteomes" id="UP001358586"/>
    </source>
</evidence>
<feature type="compositionally biased region" description="Acidic residues" evidence="2">
    <location>
        <begin position="9"/>
        <end position="24"/>
    </location>
</feature>
<name>A0ABR0Q1Q1_GOSAR</name>
<dbReference type="Pfam" id="PF23042">
    <property type="entry name" value="KOW1_SPT5"/>
    <property type="match status" value="1"/>
</dbReference>
<keyword evidence="5" id="KW-1185">Reference proteome</keyword>
<dbReference type="InterPro" id="IPR006645">
    <property type="entry name" value="NGN-like_dom"/>
</dbReference>
<protein>
    <recommendedName>
        <fullName evidence="3">NusG-like N-terminal domain-containing protein</fullName>
    </recommendedName>
</protein>
<organism evidence="4 5">
    <name type="scientific">Gossypium arboreum</name>
    <name type="common">Tree cotton</name>
    <name type="synonym">Gossypium nanking</name>
    <dbReference type="NCBI Taxonomy" id="29729"/>
    <lineage>
        <taxon>Eukaryota</taxon>
        <taxon>Viridiplantae</taxon>
        <taxon>Streptophyta</taxon>
        <taxon>Embryophyta</taxon>
        <taxon>Tracheophyta</taxon>
        <taxon>Spermatophyta</taxon>
        <taxon>Magnoliopsida</taxon>
        <taxon>eudicotyledons</taxon>
        <taxon>Gunneridae</taxon>
        <taxon>Pentapetalae</taxon>
        <taxon>rosids</taxon>
        <taxon>malvids</taxon>
        <taxon>Malvales</taxon>
        <taxon>Malvaceae</taxon>
        <taxon>Malvoideae</taxon>
        <taxon>Gossypium</taxon>
    </lineage>
</organism>
<dbReference type="Gene3D" id="3.30.70.940">
    <property type="entry name" value="NusG, N-terminal domain"/>
    <property type="match status" value="1"/>
</dbReference>
<dbReference type="EMBL" id="JARKNE010000005">
    <property type="protein sequence ID" value="KAK5833071.1"/>
    <property type="molecule type" value="Genomic_DNA"/>
</dbReference>
<evidence type="ECO:0000256" key="2">
    <source>
        <dbReference type="SAM" id="MobiDB-lite"/>
    </source>
</evidence>
<gene>
    <name evidence="4" type="ORF">PVK06_016883</name>
</gene>
<dbReference type="InterPro" id="IPR041973">
    <property type="entry name" value="KOW_Spt5_1"/>
</dbReference>
<sequence length="216" mass="24673">MSKGRAQVDSDEEEEEDEGEDDFIVETGADLPDEDVGRTTHRYPLLLRKDEQEDVEVLERSVQARYARSSHTEYDEETTNVEQQALLPSVRDSKLWMVKYATGRERETTACLIQKYIDKGSELQIRSVIALDHLKNYIYIEADKEAHVREAVQGLRTLFAAKIMLIPTREMTDVLSAESKAIDLSRDTWVRMKVGTYKGDLAQLVDMDNVGGRESL</sequence>
<evidence type="ECO:0000256" key="1">
    <source>
        <dbReference type="ARBA" id="ARBA00023163"/>
    </source>
</evidence>
<proteinExistence type="predicted"/>
<comment type="caution">
    <text evidence="4">The sequence shown here is derived from an EMBL/GenBank/DDBJ whole genome shotgun (WGS) entry which is preliminary data.</text>
</comment>
<dbReference type="InterPro" id="IPR005100">
    <property type="entry name" value="NGN-domain"/>
</dbReference>
<dbReference type="Pfam" id="PF03439">
    <property type="entry name" value="Spt5-NGN"/>
    <property type="match status" value="1"/>
</dbReference>
<dbReference type="PANTHER" id="PTHR11125">
    <property type="entry name" value="SUPPRESSOR OF TY 5"/>
    <property type="match status" value="1"/>
</dbReference>
<evidence type="ECO:0000313" key="4">
    <source>
        <dbReference type="EMBL" id="KAK5833071.1"/>
    </source>
</evidence>
<dbReference type="Pfam" id="PF11942">
    <property type="entry name" value="Spt5_N"/>
    <property type="match status" value="1"/>
</dbReference>
<dbReference type="InterPro" id="IPR039385">
    <property type="entry name" value="NGN_Euk"/>
</dbReference>
<feature type="region of interest" description="Disordered" evidence="2">
    <location>
        <begin position="1"/>
        <end position="38"/>
    </location>
</feature>
<accession>A0ABR0Q1Q1</accession>
<dbReference type="SMART" id="SM00738">
    <property type="entry name" value="NGN"/>
    <property type="match status" value="1"/>
</dbReference>
<dbReference type="PANTHER" id="PTHR11125:SF7">
    <property type="entry name" value="TRANSCRIPTION ELONGATION FACTOR SPT5"/>
    <property type="match status" value="1"/>
</dbReference>
<reference evidence="4 5" key="1">
    <citation type="submission" date="2023-03" db="EMBL/GenBank/DDBJ databases">
        <title>WGS of Gossypium arboreum.</title>
        <authorList>
            <person name="Yu D."/>
        </authorList>
    </citation>
    <scope>NUCLEOTIDE SEQUENCE [LARGE SCALE GENOMIC DNA]</scope>
    <source>
        <tissue evidence="4">Leaf</tissue>
    </source>
</reference>
<keyword evidence="1" id="KW-0804">Transcription</keyword>
<feature type="domain" description="NusG-like N-terminal" evidence="3">
    <location>
        <begin position="92"/>
        <end position="178"/>
    </location>
</feature>
<dbReference type="InterPro" id="IPR039659">
    <property type="entry name" value="SPT5"/>
</dbReference>
<dbReference type="InterPro" id="IPR022581">
    <property type="entry name" value="Spt5_N"/>
</dbReference>
<dbReference type="Proteomes" id="UP001358586">
    <property type="component" value="Chromosome 5"/>
</dbReference>
<evidence type="ECO:0000259" key="3">
    <source>
        <dbReference type="SMART" id="SM00738"/>
    </source>
</evidence>
<dbReference type="InterPro" id="IPR036735">
    <property type="entry name" value="NGN_dom_sf"/>
</dbReference>
<dbReference type="CDD" id="cd09888">
    <property type="entry name" value="NGN_Euk"/>
    <property type="match status" value="1"/>
</dbReference>